<protein>
    <submittedName>
        <fullName evidence="1">Uncharacterized protein</fullName>
    </submittedName>
</protein>
<gene>
    <name evidence="1" type="ORF">MNBD_GAMMA13-667</name>
</gene>
<organism evidence="1">
    <name type="scientific">hydrothermal vent metagenome</name>
    <dbReference type="NCBI Taxonomy" id="652676"/>
    <lineage>
        <taxon>unclassified sequences</taxon>
        <taxon>metagenomes</taxon>
        <taxon>ecological metagenomes</taxon>
    </lineage>
</organism>
<dbReference type="AlphaFoldDB" id="A0A3B0Z948"/>
<name>A0A3B0Z948_9ZZZZ</name>
<sequence length="62" mass="7217">MKPQYDLSQAHLCSQAADELIGYLYLLIEELQLNYCEQELTAMLNEPIPDEECDKFDDDISF</sequence>
<evidence type="ECO:0000313" key="1">
    <source>
        <dbReference type="EMBL" id="VAW77216.1"/>
    </source>
</evidence>
<accession>A0A3B0Z948</accession>
<proteinExistence type="predicted"/>
<dbReference type="EMBL" id="UOFK01000113">
    <property type="protein sequence ID" value="VAW77216.1"/>
    <property type="molecule type" value="Genomic_DNA"/>
</dbReference>
<reference evidence="1" key="1">
    <citation type="submission" date="2018-06" db="EMBL/GenBank/DDBJ databases">
        <authorList>
            <person name="Zhirakovskaya E."/>
        </authorList>
    </citation>
    <scope>NUCLEOTIDE SEQUENCE</scope>
</reference>